<dbReference type="GO" id="GO:0009451">
    <property type="term" value="P:RNA modification"/>
    <property type="evidence" value="ECO:0007669"/>
    <property type="project" value="InterPro"/>
</dbReference>
<comment type="caution">
    <text evidence="3">The sequence shown here is derived from an EMBL/GenBank/DDBJ whole genome shotgun (WGS) entry which is preliminary data.</text>
</comment>
<feature type="repeat" description="PPR" evidence="2">
    <location>
        <begin position="329"/>
        <end position="363"/>
    </location>
</feature>
<evidence type="ECO:0008006" key="5">
    <source>
        <dbReference type="Google" id="ProtNLM"/>
    </source>
</evidence>
<evidence type="ECO:0000313" key="4">
    <source>
        <dbReference type="Proteomes" id="UP000886520"/>
    </source>
</evidence>
<dbReference type="PANTHER" id="PTHR47926">
    <property type="entry name" value="PENTATRICOPEPTIDE REPEAT-CONTAINING PROTEIN"/>
    <property type="match status" value="1"/>
</dbReference>
<name>A0A9D4Z8D3_ADICA</name>
<dbReference type="Pfam" id="PF12854">
    <property type="entry name" value="PPR_1"/>
    <property type="match status" value="1"/>
</dbReference>
<dbReference type="FunFam" id="1.25.40.10:FF:000073">
    <property type="entry name" value="Pentatricopeptide repeat-containing protein chloroplastic"/>
    <property type="match status" value="1"/>
</dbReference>
<feature type="repeat" description="PPR" evidence="2">
    <location>
        <begin position="768"/>
        <end position="802"/>
    </location>
</feature>
<keyword evidence="4" id="KW-1185">Reference proteome</keyword>
<dbReference type="NCBIfam" id="TIGR00756">
    <property type="entry name" value="PPR"/>
    <property type="match status" value="8"/>
</dbReference>
<dbReference type="Proteomes" id="UP000886520">
    <property type="component" value="Chromosome 20"/>
</dbReference>
<feature type="repeat" description="PPR" evidence="2">
    <location>
        <begin position="228"/>
        <end position="262"/>
    </location>
</feature>
<dbReference type="Pfam" id="PF13041">
    <property type="entry name" value="PPR_2"/>
    <property type="match status" value="4"/>
</dbReference>
<dbReference type="FunFam" id="1.25.40.10:FF:000090">
    <property type="entry name" value="Pentatricopeptide repeat-containing protein, chloroplastic"/>
    <property type="match status" value="1"/>
</dbReference>
<dbReference type="InterPro" id="IPR011990">
    <property type="entry name" value="TPR-like_helical_dom_sf"/>
</dbReference>
<sequence>MPMDVCLCHGFSGFIPAFPAQDPPRQYIPHSMLETRGARHPTEPFIAHRLPSLDFPDPLPSLDSFICTLQTCRESRSLPQAVETLFHIHNVGLEANCVLGNHVVPLLVECGAFSLAQKAFSKLAYPNEHSWTSLIQGWIDCGNYENALDVYERMQQNGVAASKYTFVAVLKACSRLKYVDRGQSVFVEIVKEELEKDPYVGNILVDMYAKCGLTSEAYDIFVEVTTRDVVSWTALISGYVEHGCALEAVHCFEQMQEEHVSPNAITFICVLKACTSMGIVDKGQEIHEMIIKDGFETDVMIGNSLVDMYARCALLKEAHEVFDCMPIRDVITWTSLMAGYAEHGYEEEGLDLLVLMQLEGLSPNAVTYVCALQACCSIVAVEKALNIHSKIVKEGFEVHPLLGSTLVDTYSSFELLAEAEDVFRGLPVRDLVAWTTLIAGYTENGLADKVLSCLDQMQVEGMSLDAFMIACSLKACGNIGAIERGRELHILLVVEGFESDPFIGNSLIGMYARCGSMLESQEVFDELSARDSISWITLAAGYAELGCNEDALKCLEMMEPEYVLQNTITVVSSLKVCADVKALCKGQEIHAEVVKESLEGNQLMHSLLVALYAKCGKLAEAQEMFDELIVRDVVSWTGLITGYADHGYPEESWCYLKLMQCHKVAPDVIAWSAVIAGFNKQGKSEKALVLYAQMLEQGILPNIVTVVSNLKACGKTVSLDRGRKAHSLLIHGTGFQDLSITAALVDMYSECGSITDAQKVFDAVPTKDPIKWNTLITGLARQGESDLVFRMFDGMRQAQIPADSVTFLNALTVCNHVGLLDRGLQYFEAMTKVYRIKPESRHYSSMIDLLCRAGRLGEAVSMLESMPCQPDLVLWNSLLAACWKWRNVEIGRKAFENVMDSGIVNAAACALMSNIYAEAGMMEEARKVEAIIARC</sequence>
<protein>
    <recommendedName>
        <fullName evidence="5">Pentatricopeptide repeat-containing protein</fullName>
    </recommendedName>
</protein>
<dbReference type="InterPro" id="IPR046960">
    <property type="entry name" value="PPR_At4g14850-like_plant"/>
</dbReference>
<dbReference type="AlphaFoldDB" id="A0A9D4Z8D3"/>
<feature type="repeat" description="PPR" evidence="2">
    <location>
        <begin position="667"/>
        <end position="701"/>
    </location>
</feature>
<evidence type="ECO:0000313" key="3">
    <source>
        <dbReference type="EMBL" id="KAI5064645.1"/>
    </source>
</evidence>
<dbReference type="FunFam" id="1.25.40.10:FF:000381">
    <property type="entry name" value="Pentatricopeptide repeat-containing protein"/>
    <property type="match status" value="1"/>
</dbReference>
<dbReference type="PROSITE" id="PS51375">
    <property type="entry name" value="PPR"/>
    <property type="match status" value="8"/>
</dbReference>
<dbReference type="Pfam" id="PF01535">
    <property type="entry name" value="PPR"/>
    <property type="match status" value="8"/>
</dbReference>
<dbReference type="OrthoDB" id="185373at2759"/>
<dbReference type="GO" id="GO:0003729">
    <property type="term" value="F:mRNA binding"/>
    <property type="evidence" value="ECO:0007669"/>
    <property type="project" value="UniProtKB-ARBA"/>
</dbReference>
<evidence type="ECO:0000256" key="2">
    <source>
        <dbReference type="PROSITE-ProRule" id="PRU00708"/>
    </source>
</evidence>
<dbReference type="InterPro" id="IPR002885">
    <property type="entry name" value="PPR_rpt"/>
</dbReference>
<accession>A0A9D4Z8D3</accession>
<feature type="repeat" description="PPR" evidence="2">
    <location>
        <begin position="127"/>
        <end position="161"/>
    </location>
</feature>
<reference evidence="3" key="1">
    <citation type="submission" date="2021-01" db="EMBL/GenBank/DDBJ databases">
        <title>Adiantum capillus-veneris genome.</title>
        <authorList>
            <person name="Fang Y."/>
            <person name="Liao Q."/>
        </authorList>
    </citation>
    <scope>NUCLEOTIDE SEQUENCE</scope>
    <source>
        <strain evidence="3">H3</strain>
        <tissue evidence="3">Leaf</tissue>
    </source>
</reference>
<dbReference type="EMBL" id="JABFUD020000020">
    <property type="protein sequence ID" value="KAI5064645.1"/>
    <property type="molecule type" value="Genomic_DNA"/>
</dbReference>
<organism evidence="3 4">
    <name type="scientific">Adiantum capillus-veneris</name>
    <name type="common">Maidenhair fern</name>
    <dbReference type="NCBI Taxonomy" id="13818"/>
    <lineage>
        <taxon>Eukaryota</taxon>
        <taxon>Viridiplantae</taxon>
        <taxon>Streptophyta</taxon>
        <taxon>Embryophyta</taxon>
        <taxon>Tracheophyta</taxon>
        <taxon>Polypodiopsida</taxon>
        <taxon>Polypodiidae</taxon>
        <taxon>Polypodiales</taxon>
        <taxon>Pteridineae</taxon>
        <taxon>Pteridaceae</taxon>
        <taxon>Vittarioideae</taxon>
        <taxon>Adiantum</taxon>
    </lineage>
</organism>
<feature type="repeat" description="PPR" evidence="2">
    <location>
        <begin position="839"/>
        <end position="869"/>
    </location>
</feature>
<keyword evidence="1" id="KW-0677">Repeat</keyword>
<gene>
    <name evidence="3" type="ORF">GOP47_0021315</name>
</gene>
<dbReference type="FunFam" id="1.25.40.10:FF:000344">
    <property type="entry name" value="Pentatricopeptide repeat-containing protein"/>
    <property type="match status" value="1"/>
</dbReference>
<feature type="repeat" description="PPR" evidence="2">
    <location>
        <begin position="430"/>
        <end position="464"/>
    </location>
</feature>
<feature type="repeat" description="PPR" evidence="2">
    <location>
        <begin position="632"/>
        <end position="666"/>
    </location>
</feature>
<dbReference type="PANTHER" id="PTHR47926:SF382">
    <property type="entry name" value="PENTACOTRIPEPTIDE-REPEAT REGION OF PRORP DOMAIN-CONTAINING PROTEIN"/>
    <property type="match status" value="1"/>
</dbReference>
<evidence type="ECO:0000256" key="1">
    <source>
        <dbReference type="ARBA" id="ARBA00022737"/>
    </source>
</evidence>
<dbReference type="Gene3D" id="1.25.40.10">
    <property type="entry name" value="Tetratricopeptide repeat domain"/>
    <property type="match status" value="6"/>
</dbReference>
<proteinExistence type="predicted"/>